<keyword evidence="5" id="KW-0004">4Fe-4S</keyword>
<evidence type="ECO:0000256" key="4">
    <source>
        <dbReference type="ARBA" id="ARBA00019403"/>
    </source>
</evidence>
<comment type="similarity">
    <text evidence="2">Belongs to the uracil-DNA glycosylase (UDG) superfamily. Type 4 (UDGa) family.</text>
</comment>
<name>C6XRD3_HIRBI</name>
<dbReference type="EMBL" id="CP001678">
    <property type="protein sequence ID" value="ACT58765.1"/>
    <property type="molecule type" value="Genomic_DNA"/>
</dbReference>
<dbReference type="InterPro" id="IPR005273">
    <property type="entry name" value="Ura-DNA_glyco_family4"/>
</dbReference>
<dbReference type="SUPFAM" id="SSF52141">
    <property type="entry name" value="Uracil-DNA glycosylase-like"/>
    <property type="match status" value="1"/>
</dbReference>
<keyword evidence="9" id="KW-0408">Iron</keyword>
<feature type="region of interest" description="Disordered" evidence="12">
    <location>
        <begin position="25"/>
        <end position="58"/>
    </location>
</feature>
<evidence type="ECO:0000256" key="1">
    <source>
        <dbReference type="ARBA" id="ARBA00001400"/>
    </source>
</evidence>
<dbReference type="PANTHER" id="PTHR33693">
    <property type="entry name" value="TYPE-5 URACIL-DNA GLYCOSYLASE"/>
    <property type="match status" value="1"/>
</dbReference>
<dbReference type="HOGENOM" id="CLU_044815_1_0_5"/>
<evidence type="ECO:0000313" key="15">
    <source>
        <dbReference type="Proteomes" id="UP000002745"/>
    </source>
</evidence>
<evidence type="ECO:0000259" key="13">
    <source>
        <dbReference type="SMART" id="SM00986"/>
    </source>
</evidence>
<proteinExistence type="inferred from homology"/>
<dbReference type="AlphaFoldDB" id="C6XRD3"/>
<dbReference type="InterPro" id="IPR051536">
    <property type="entry name" value="UDG_Type-4/5"/>
</dbReference>
<feature type="compositionally biased region" description="Low complexity" evidence="12">
    <location>
        <begin position="35"/>
        <end position="45"/>
    </location>
</feature>
<dbReference type="InterPro" id="IPR036895">
    <property type="entry name" value="Uracil-DNA_glycosylase-like_sf"/>
</dbReference>
<organism evidence="14 15">
    <name type="scientific">Hirschia baltica (strain ATCC 49814 / DSM 5838 / IFAM 1418)</name>
    <dbReference type="NCBI Taxonomy" id="582402"/>
    <lineage>
        <taxon>Bacteria</taxon>
        <taxon>Pseudomonadati</taxon>
        <taxon>Pseudomonadota</taxon>
        <taxon>Alphaproteobacteria</taxon>
        <taxon>Hyphomonadales</taxon>
        <taxon>Hyphomonadaceae</taxon>
        <taxon>Hirschia</taxon>
    </lineage>
</organism>
<dbReference type="GO" id="GO:0004844">
    <property type="term" value="F:uracil DNA N-glycosylase activity"/>
    <property type="evidence" value="ECO:0007669"/>
    <property type="project" value="UniProtKB-EC"/>
</dbReference>
<feature type="domain" description="Uracil-DNA glycosylase-like" evidence="13">
    <location>
        <begin position="102"/>
        <end position="255"/>
    </location>
</feature>
<dbReference type="GO" id="GO:0006281">
    <property type="term" value="P:DNA repair"/>
    <property type="evidence" value="ECO:0007669"/>
    <property type="project" value="UniProtKB-KW"/>
</dbReference>
<keyword evidence="6" id="KW-0479">Metal-binding</keyword>
<dbReference type="CDD" id="cd10030">
    <property type="entry name" value="UDG-F4_TTUDGA_SPO1dp_like"/>
    <property type="match status" value="1"/>
</dbReference>
<dbReference type="KEGG" id="hba:Hbal_1071"/>
<dbReference type="InterPro" id="IPR005122">
    <property type="entry name" value="Uracil-DNA_glycosylase-like"/>
</dbReference>
<evidence type="ECO:0000313" key="14">
    <source>
        <dbReference type="EMBL" id="ACT58765.1"/>
    </source>
</evidence>
<keyword evidence="7" id="KW-0227">DNA damage</keyword>
<protein>
    <recommendedName>
        <fullName evidence="4">Type-4 uracil-DNA glycosylase</fullName>
        <ecNumber evidence="3">3.2.2.27</ecNumber>
    </recommendedName>
</protein>
<dbReference type="eggNOG" id="COG1573">
    <property type="taxonomic scope" value="Bacteria"/>
</dbReference>
<dbReference type="STRING" id="582402.Hbal_1071"/>
<evidence type="ECO:0000256" key="12">
    <source>
        <dbReference type="SAM" id="MobiDB-lite"/>
    </source>
</evidence>
<dbReference type="OrthoDB" id="5290748at2"/>
<evidence type="ECO:0000256" key="11">
    <source>
        <dbReference type="ARBA" id="ARBA00023204"/>
    </source>
</evidence>
<accession>C6XRD3</accession>
<reference evidence="15" key="1">
    <citation type="journal article" date="2011" name="J. Bacteriol.">
        <title>Genome sequences of eight morphologically diverse alphaproteobacteria.</title>
        <authorList>
            <consortium name="US DOE Joint Genome Institute"/>
            <person name="Brown P.J."/>
            <person name="Kysela D.T."/>
            <person name="Buechlein A."/>
            <person name="Hemmerich C."/>
            <person name="Brun Y.V."/>
        </authorList>
    </citation>
    <scope>NUCLEOTIDE SEQUENCE [LARGE SCALE GENOMIC DNA]</scope>
    <source>
        <strain evidence="15">ATCC 49814 / DSM 5838 / IFAM 1418</strain>
    </source>
</reference>
<evidence type="ECO:0000256" key="3">
    <source>
        <dbReference type="ARBA" id="ARBA00012030"/>
    </source>
</evidence>
<keyword evidence="8" id="KW-0378">Hydrolase</keyword>
<dbReference type="EC" id="3.2.2.27" evidence="3"/>
<comment type="catalytic activity">
    <reaction evidence="1">
        <text>Hydrolyzes single-stranded DNA or mismatched double-stranded DNA and polynucleotides, releasing free uracil.</text>
        <dbReference type="EC" id="3.2.2.27"/>
    </reaction>
</comment>
<evidence type="ECO:0000256" key="7">
    <source>
        <dbReference type="ARBA" id="ARBA00022763"/>
    </source>
</evidence>
<dbReference type="RefSeq" id="WP_015826915.1">
    <property type="nucleotide sequence ID" value="NC_012982.1"/>
</dbReference>
<dbReference type="PANTHER" id="PTHR33693:SF1">
    <property type="entry name" value="TYPE-4 URACIL-DNA GLYCOSYLASE"/>
    <property type="match status" value="1"/>
</dbReference>
<dbReference type="SMART" id="SM00986">
    <property type="entry name" value="UDG"/>
    <property type="match status" value="1"/>
</dbReference>
<gene>
    <name evidence="14" type="ordered locus">Hbal_1071</name>
</gene>
<dbReference type="GO" id="GO:0051539">
    <property type="term" value="F:4 iron, 4 sulfur cluster binding"/>
    <property type="evidence" value="ECO:0007669"/>
    <property type="project" value="UniProtKB-KW"/>
</dbReference>
<dbReference type="SMART" id="SM00987">
    <property type="entry name" value="UreE_C"/>
    <property type="match status" value="1"/>
</dbReference>
<dbReference type="Gene3D" id="3.40.470.10">
    <property type="entry name" value="Uracil-DNA glycosylase-like domain"/>
    <property type="match status" value="1"/>
</dbReference>
<dbReference type="GO" id="GO:0046872">
    <property type="term" value="F:metal ion binding"/>
    <property type="evidence" value="ECO:0007669"/>
    <property type="project" value="UniProtKB-KW"/>
</dbReference>
<evidence type="ECO:0000256" key="8">
    <source>
        <dbReference type="ARBA" id="ARBA00022801"/>
    </source>
</evidence>
<sequence>MQWSPEELALKSLHEWWIDAGVPPDQPISLKKKTAPTAATKTPAPISKAEKSAPAQPRRLRTDQILAAQKLADHALTIEDLKKSVNDFTGCDLRTTARSTVLCDGNINADMMIICGAPDREEDKSGRPAAGANGQLLDKMFAAINFTRQDNLYIASLMPWHMLGERNPDDQEWAICRPFLQRQIELVSPKIIVTIGKMSSQILLNKTDNIAKLRGQEFQYKQESLSQEIPCFPLFAPSYLRVRPAEKAKTWKDLQLIRKRAEQLGAIS</sequence>
<evidence type="ECO:0000256" key="5">
    <source>
        <dbReference type="ARBA" id="ARBA00022485"/>
    </source>
</evidence>
<keyword evidence="10" id="KW-0411">Iron-sulfur</keyword>
<evidence type="ECO:0000256" key="9">
    <source>
        <dbReference type="ARBA" id="ARBA00023004"/>
    </source>
</evidence>
<evidence type="ECO:0000256" key="10">
    <source>
        <dbReference type="ARBA" id="ARBA00023014"/>
    </source>
</evidence>
<evidence type="ECO:0000256" key="6">
    <source>
        <dbReference type="ARBA" id="ARBA00022723"/>
    </source>
</evidence>
<dbReference type="NCBIfam" id="TIGR00758">
    <property type="entry name" value="UDG_fam4"/>
    <property type="match status" value="1"/>
</dbReference>
<keyword evidence="15" id="KW-1185">Reference proteome</keyword>
<keyword evidence="11" id="KW-0234">DNA repair</keyword>
<dbReference type="Proteomes" id="UP000002745">
    <property type="component" value="Chromosome"/>
</dbReference>
<evidence type="ECO:0000256" key="2">
    <source>
        <dbReference type="ARBA" id="ARBA00006521"/>
    </source>
</evidence>
<dbReference type="Pfam" id="PF03167">
    <property type="entry name" value="UDG"/>
    <property type="match status" value="1"/>
</dbReference>